<organism evidence="2 3">
    <name type="scientific">Candidatus Zymogenus saltonus</name>
    <dbReference type="NCBI Taxonomy" id="2844893"/>
    <lineage>
        <taxon>Bacteria</taxon>
        <taxon>Deltaproteobacteria</taxon>
        <taxon>Candidatus Zymogenia</taxon>
        <taxon>Candidatus Zymogeniales</taxon>
        <taxon>Candidatus Zymogenaceae</taxon>
        <taxon>Candidatus Zymogenus</taxon>
    </lineage>
</organism>
<sequence>MIEETLATAGKKEGAFISRLTVPMKLGYGAGEVAFNIAYQTTALHLIFYFTDIFGIAAGAAGMIMFYSKIWDSISDPMMGYISDHTKSRWGSKRPYLLLGAIPLGLTFMLLFYSPQIGPERLKIVYGIVTFVLFCTAITIVNVPYGALTANLTLDSNERSVVTGYKGVFGIVGVLIAAAATRPIADFLGKGDQVIGFRYMGFVYGFVIIAAVLVTFFSVRELVAQPKKERSSFLENLKVIFSNKPFLILSAGTVFHLTAVMTTAAVVNYYFKYILKNEAMIPAAFLCLFVTAIAFMPLFVKISTKKSKKFAYNLGIGSFAVVLVLLFFFGERNIYLTLFLFFLGAAGMATNWLSAWSMVPDTVEYSQWKTGIRREGVIYGAFFFCQKLPAALAAFIVGIVLTRVGYVANVEQTELSLMGIRLLLTLIPVGFIIIGIVFISLFPIDASMHKKILRDIEERERSKKKKFKRGVK</sequence>
<dbReference type="CDD" id="cd17332">
    <property type="entry name" value="MFS_MelB_like"/>
    <property type="match status" value="1"/>
</dbReference>
<dbReference type="GO" id="GO:0008643">
    <property type="term" value="P:carbohydrate transport"/>
    <property type="evidence" value="ECO:0007669"/>
    <property type="project" value="InterPro"/>
</dbReference>
<dbReference type="Gene3D" id="1.20.1250.20">
    <property type="entry name" value="MFS general substrate transporter like domains"/>
    <property type="match status" value="1"/>
</dbReference>
<dbReference type="PANTHER" id="PTHR11328">
    <property type="entry name" value="MAJOR FACILITATOR SUPERFAMILY DOMAIN-CONTAINING PROTEIN"/>
    <property type="match status" value="1"/>
</dbReference>
<accession>A0A9D8KET9</accession>
<evidence type="ECO:0000313" key="3">
    <source>
        <dbReference type="Proteomes" id="UP000809273"/>
    </source>
</evidence>
<dbReference type="GO" id="GO:0005886">
    <property type="term" value="C:plasma membrane"/>
    <property type="evidence" value="ECO:0007669"/>
    <property type="project" value="TreeGrafter"/>
</dbReference>
<reference evidence="2" key="2">
    <citation type="submission" date="2021-01" db="EMBL/GenBank/DDBJ databases">
        <authorList>
            <person name="Hahn C.R."/>
            <person name="Youssef N.H."/>
            <person name="Elshahed M."/>
        </authorList>
    </citation>
    <scope>NUCLEOTIDE SEQUENCE</scope>
    <source>
        <strain evidence="2">Zod_Metabat.24</strain>
    </source>
</reference>
<dbReference type="InterPro" id="IPR036259">
    <property type="entry name" value="MFS_trans_sf"/>
</dbReference>
<keyword evidence="1" id="KW-0812">Transmembrane</keyword>
<protein>
    <submittedName>
        <fullName evidence="2">MFS transporter</fullName>
    </submittedName>
</protein>
<gene>
    <name evidence="2" type="ORF">JW984_08495</name>
</gene>
<feature type="transmembrane region" description="Helical" evidence="1">
    <location>
        <begin position="310"/>
        <end position="329"/>
    </location>
</feature>
<name>A0A9D8KET9_9DELT</name>
<dbReference type="InterPro" id="IPR039672">
    <property type="entry name" value="MFS_2"/>
</dbReference>
<dbReference type="GO" id="GO:0015293">
    <property type="term" value="F:symporter activity"/>
    <property type="evidence" value="ECO:0007669"/>
    <property type="project" value="InterPro"/>
</dbReference>
<feature type="transmembrane region" description="Helical" evidence="1">
    <location>
        <begin position="422"/>
        <end position="444"/>
    </location>
</feature>
<dbReference type="NCBIfam" id="TIGR00792">
    <property type="entry name" value="gph"/>
    <property type="match status" value="1"/>
</dbReference>
<feature type="transmembrane region" description="Helical" evidence="1">
    <location>
        <begin position="125"/>
        <end position="148"/>
    </location>
</feature>
<proteinExistence type="predicted"/>
<dbReference type="EMBL" id="JAFGIX010000043">
    <property type="protein sequence ID" value="MBN1573218.1"/>
    <property type="molecule type" value="Genomic_DNA"/>
</dbReference>
<feature type="transmembrane region" description="Helical" evidence="1">
    <location>
        <begin position="335"/>
        <end position="356"/>
    </location>
</feature>
<feature type="transmembrane region" description="Helical" evidence="1">
    <location>
        <begin position="160"/>
        <end position="181"/>
    </location>
</feature>
<feature type="transmembrane region" description="Helical" evidence="1">
    <location>
        <begin position="245"/>
        <end position="267"/>
    </location>
</feature>
<dbReference type="PANTHER" id="PTHR11328:SF24">
    <property type="entry name" value="MAJOR FACILITATOR SUPERFAMILY (MFS) PROFILE DOMAIN-CONTAINING PROTEIN"/>
    <property type="match status" value="1"/>
</dbReference>
<evidence type="ECO:0000256" key="1">
    <source>
        <dbReference type="SAM" id="Phobius"/>
    </source>
</evidence>
<evidence type="ECO:0000313" key="2">
    <source>
        <dbReference type="EMBL" id="MBN1573218.1"/>
    </source>
</evidence>
<dbReference type="SUPFAM" id="SSF103473">
    <property type="entry name" value="MFS general substrate transporter"/>
    <property type="match status" value="1"/>
</dbReference>
<dbReference type="InterPro" id="IPR001927">
    <property type="entry name" value="Na/Gal_symport"/>
</dbReference>
<feature type="transmembrane region" description="Helical" evidence="1">
    <location>
        <begin position="201"/>
        <end position="224"/>
    </location>
</feature>
<dbReference type="Proteomes" id="UP000809273">
    <property type="component" value="Unassembled WGS sequence"/>
</dbReference>
<comment type="caution">
    <text evidence="2">The sequence shown here is derived from an EMBL/GenBank/DDBJ whole genome shotgun (WGS) entry which is preliminary data.</text>
</comment>
<feature type="transmembrane region" description="Helical" evidence="1">
    <location>
        <begin position="46"/>
        <end position="68"/>
    </location>
</feature>
<keyword evidence="1" id="KW-1133">Transmembrane helix</keyword>
<feature type="transmembrane region" description="Helical" evidence="1">
    <location>
        <begin position="96"/>
        <end position="113"/>
    </location>
</feature>
<reference evidence="2" key="1">
    <citation type="journal article" date="2021" name="Environ. Microbiol.">
        <title>Genomic characterization of three novel Desulfobacterota classes expand the metabolic and phylogenetic diversity of the phylum.</title>
        <authorList>
            <person name="Murphy C.L."/>
            <person name="Biggerstaff J."/>
            <person name="Eichhorn A."/>
            <person name="Ewing E."/>
            <person name="Shahan R."/>
            <person name="Soriano D."/>
            <person name="Stewart S."/>
            <person name="VanMol K."/>
            <person name="Walker R."/>
            <person name="Walters P."/>
            <person name="Elshahed M.S."/>
            <person name="Youssef N.H."/>
        </authorList>
    </citation>
    <scope>NUCLEOTIDE SEQUENCE</scope>
    <source>
        <strain evidence="2">Zod_Metabat.24</strain>
    </source>
</reference>
<feature type="transmembrane region" description="Helical" evidence="1">
    <location>
        <begin position="279"/>
        <end position="298"/>
    </location>
</feature>
<dbReference type="GO" id="GO:0006814">
    <property type="term" value="P:sodium ion transport"/>
    <property type="evidence" value="ECO:0007669"/>
    <property type="project" value="InterPro"/>
</dbReference>
<feature type="transmembrane region" description="Helical" evidence="1">
    <location>
        <begin position="377"/>
        <end position="402"/>
    </location>
</feature>
<dbReference type="Pfam" id="PF13347">
    <property type="entry name" value="MFS_2"/>
    <property type="match status" value="1"/>
</dbReference>
<keyword evidence="1" id="KW-0472">Membrane</keyword>
<dbReference type="AlphaFoldDB" id="A0A9D8KET9"/>